<dbReference type="Proteomes" id="UP000887159">
    <property type="component" value="Unassembled WGS sequence"/>
</dbReference>
<evidence type="ECO:0000313" key="2">
    <source>
        <dbReference type="EMBL" id="GFX96661.1"/>
    </source>
</evidence>
<dbReference type="AlphaFoldDB" id="A0A8X6UXL5"/>
<proteinExistence type="predicted"/>
<feature type="region of interest" description="Disordered" evidence="1">
    <location>
        <begin position="46"/>
        <end position="67"/>
    </location>
</feature>
<organism evidence="2 3">
    <name type="scientific">Trichonephila clavipes</name>
    <name type="common">Golden silk orbweaver</name>
    <name type="synonym">Nephila clavipes</name>
    <dbReference type="NCBI Taxonomy" id="2585209"/>
    <lineage>
        <taxon>Eukaryota</taxon>
        <taxon>Metazoa</taxon>
        <taxon>Ecdysozoa</taxon>
        <taxon>Arthropoda</taxon>
        <taxon>Chelicerata</taxon>
        <taxon>Arachnida</taxon>
        <taxon>Araneae</taxon>
        <taxon>Araneomorphae</taxon>
        <taxon>Entelegynae</taxon>
        <taxon>Araneoidea</taxon>
        <taxon>Nephilidae</taxon>
        <taxon>Trichonephila</taxon>
    </lineage>
</organism>
<reference evidence="2" key="1">
    <citation type="submission" date="2020-08" db="EMBL/GenBank/DDBJ databases">
        <title>Multicomponent nature underlies the extraordinary mechanical properties of spider dragline silk.</title>
        <authorList>
            <person name="Kono N."/>
            <person name="Nakamura H."/>
            <person name="Mori M."/>
            <person name="Yoshida Y."/>
            <person name="Ohtoshi R."/>
            <person name="Malay A.D."/>
            <person name="Moran D.A.P."/>
            <person name="Tomita M."/>
            <person name="Numata K."/>
            <person name="Arakawa K."/>
        </authorList>
    </citation>
    <scope>NUCLEOTIDE SEQUENCE</scope>
</reference>
<dbReference type="EMBL" id="BMAU01021193">
    <property type="protein sequence ID" value="GFX96661.1"/>
    <property type="molecule type" value="Genomic_DNA"/>
</dbReference>
<evidence type="ECO:0000313" key="3">
    <source>
        <dbReference type="Proteomes" id="UP000887159"/>
    </source>
</evidence>
<sequence length="67" mass="7606">MADKDILEFVQSSKNIIEADSDHVNEMNYAAPVTMSSEMKSISSYLDSQSNGEMYNKRDSNENLLRI</sequence>
<gene>
    <name evidence="2" type="ORF">TNCV_244481</name>
</gene>
<accession>A0A8X6UXL5</accession>
<evidence type="ECO:0000256" key="1">
    <source>
        <dbReference type="SAM" id="MobiDB-lite"/>
    </source>
</evidence>
<name>A0A8X6UXL5_TRICX</name>
<protein>
    <submittedName>
        <fullName evidence="2">Uncharacterized protein</fullName>
    </submittedName>
</protein>
<keyword evidence="3" id="KW-1185">Reference proteome</keyword>
<comment type="caution">
    <text evidence="2">The sequence shown here is derived from an EMBL/GenBank/DDBJ whole genome shotgun (WGS) entry which is preliminary data.</text>
</comment>